<gene>
    <name evidence="2" type="ORF">LUZ61_016520</name>
</gene>
<dbReference type="InterPro" id="IPR000008">
    <property type="entry name" value="C2_dom"/>
</dbReference>
<dbReference type="PANTHER" id="PTHR47052">
    <property type="entry name" value="CONSERVED SERINE PROLINE-RICH PROTEIN (AFU_ORTHOLOGUE AFUA_2G01790)"/>
    <property type="match status" value="1"/>
</dbReference>
<dbReference type="SUPFAM" id="SSF49562">
    <property type="entry name" value="C2 domain (Calcium/lipid-binding domain, CaLB)"/>
    <property type="match status" value="1"/>
</dbReference>
<evidence type="ECO:0000313" key="3">
    <source>
        <dbReference type="Proteomes" id="UP001210211"/>
    </source>
</evidence>
<feature type="domain" description="C2" evidence="1">
    <location>
        <begin position="1"/>
        <end position="110"/>
    </location>
</feature>
<sequence length="233" mass="25582">MSKISGIEGQLLNVTVVSGKKLRDTEMFTKQDPYVCLEYANSRLRTRTCTDGGTNPTFGEKFQIPLVEGLLELHIVVWNSNTFSQDDFIGSGRVQLHKVLSEGYDDSSWRIQTRNLKDAGKVKLIMQFSGTSKKKHSENATYESTAAPLAFPHGLPQPHPPGFPPVAVARYPPAPPAYPGAGYPPQPMINPYPQLGYPPAPYQPYGQPYAPPPAGQYYPPPAGSYPGNYPPAY</sequence>
<dbReference type="InterPro" id="IPR052981">
    <property type="entry name" value="Ingression_C2_domain"/>
</dbReference>
<dbReference type="PANTHER" id="PTHR47052:SF3">
    <property type="entry name" value="INGRESSION PROTEIN 1"/>
    <property type="match status" value="1"/>
</dbReference>
<dbReference type="PROSITE" id="PS50004">
    <property type="entry name" value="C2"/>
    <property type="match status" value="1"/>
</dbReference>
<dbReference type="EMBL" id="JAMRDG010000002">
    <property type="protein sequence ID" value="KAJ3687356.1"/>
    <property type="molecule type" value="Genomic_DNA"/>
</dbReference>
<dbReference type="Gene3D" id="2.60.40.150">
    <property type="entry name" value="C2 domain"/>
    <property type="match status" value="1"/>
</dbReference>
<keyword evidence="3" id="KW-1185">Reference proteome</keyword>
<comment type="caution">
    <text evidence="2">The sequence shown here is derived from an EMBL/GenBank/DDBJ whole genome shotgun (WGS) entry which is preliminary data.</text>
</comment>
<accession>A0AAD5Z5R4</accession>
<name>A0AAD5Z5R4_9POAL</name>
<evidence type="ECO:0000259" key="1">
    <source>
        <dbReference type="PROSITE" id="PS50004"/>
    </source>
</evidence>
<dbReference type="Proteomes" id="UP001210211">
    <property type="component" value="Unassembled WGS sequence"/>
</dbReference>
<dbReference type="CDD" id="cd00030">
    <property type="entry name" value="C2"/>
    <property type="match status" value="1"/>
</dbReference>
<dbReference type="InterPro" id="IPR035892">
    <property type="entry name" value="C2_domain_sf"/>
</dbReference>
<dbReference type="AlphaFoldDB" id="A0AAD5Z5R4"/>
<evidence type="ECO:0000313" key="2">
    <source>
        <dbReference type="EMBL" id="KAJ3687356.1"/>
    </source>
</evidence>
<dbReference type="SMART" id="SM00239">
    <property type="entry name" value="C2"/>
    <property type="match status" value="1"/>
</dbReference>
<dbReference type="Pfam" id="PF00168">
    <property type="entry name" value="C2"/>
    <property type="match status" value="1"/>
</dbReference>
<proteinExistence type="predicted"/>
<organism evidence="2 3">
    <name type="scientific">Rhynchospora tenuis</name>
    <dbReference type="NCBI Taxonomy" id="198213"/>
    <lineage>
        <taxon>Eukaryota</taxon>
        <taxon>Viridiplantae</taxon>
        <taxon>Streptophyta</taxon>
        <taxon>Embryophyta</taxon>
        <taxon>Tracheophyta</taxon>
        <taxon>Spermatophyta</taxon>
        <taxon>Magnoliopsida</taxon>
        <taxon>Liliopsida</taxon>
        <taxon>Poales</taxon>
        <taxon>Cyperaceae</taxon>
        <taxon>Cyperoideae</taxon>
        <taxon>Rhynchosporeae</taxon>
        <taxon>Rhynchospora</taxon>
    </lineage>
</organism>
<reference evidence="2 3" key="1">
    <citation type="journal article" date="2022" name="Cell">
        <title>Repeat-based holocentromeres influence genome architecture and karyotype evolution.</title>
        <authorList>
            <person name="Hofstatter P.G."/>
            <person name="Thangavel G."/>
            <person name="Lux T."/>
            <person name="Neumann P."/>
            <person name="Vondrak T."/>
            <person name="Novak P."/>
            <person name="Zhang M."/>
            <person name="Costa L."/>
            <person name="Castellani M."/>
            <person name="Scott A."/>
            <person name="Toegelov H."/>
            <person name="Fuchs J."/>
            <person name="Mata-Sucre Y."/>
            <person name="Dias Y."/>
            <person name="Vanzela A.L.L."/>
            <person name="Huettel B."/>
            <person name="Almeida C.C.S."/>
            <person name="Simkova H."/>
            <person name="Souza G."/>
            <person name="Pedrosa-Harand A."/>
            <person name="Macas J."/>
            <person name="Mayer K.F.X."/>
            <person name="Houben A."/>
            <person name="Marques A."/>
        </authorList>
    </citation>
    <scope>NUCLEOTIDE SEQUENCE [LARGE SCALE GENOMIC DNA]</scope>
    <source>
        <strain evidence="2">RhyTen1mFocal</strain>
    </source>
</reference>
<protein>
    <recommendedName>
        <fullName evidence="1">C2 domain-containing protein</fullName>
    </recommendedName>
</protein>